<dbReference type="RefSeq" id="WP_036620247.1">
    <property type="nucleotide sequence ID" value="NZ_JAKOBR010000187.1"/>
</dbReference>
<dbReference type="EMBL" id="JMQA01000018">
    <property type="protein sequence ID" value="KFN10476.1"/>
    <property type="molecule type" value="Genomic_DNA"/>
</dbReference>
<gene>
    <name evidence="1" type="ORF">DJ90_1062</name>
</gene>
<name>A0A091A2E8_PAEMA</name>
<dbReference type="PATRIC" id="fig|44252.3.peg.1523"/>
<dbReference type="Pfam" id="PF14091">
    <property type="entry name" value="DUF4269"/>
    <property type="match status" value="1"/>
</dbReference>
<reference evidence="1 2" key="1">
    <citation type="submission" date="2014-04" db="EMBL/GenBank/DDBJ databases">
        <authorList>
            <person name="Bishop-Lilly K.A."/>
            <person name="Broomall S.M."/>
            <person name="Chain P.S."/>
            <person name="Chertkov O."/>
            <person name="Coyne S.R."/>
            <person name="Daligault H.E."/>
            <person name="Davenport K.W."/>
            <person name="Erkkila T."/>
            <person name="Frey K.G."/>
            <person name="Gibbons H.S."/>
            <person name="Gu W."/>
            <person name="Jaissle J."/>
            <person name="Johnson S.L."/>
            <person name="Koroleva G.I."/>
            <person name="Ladner J.T."/>
            <person name="Lo C.-C."/>
            <person name="Minogue T.D."/>
            <person name="Munk C."/>
            <person name="Palacios G.F."/>
            <person name="Redden C.L."/>
            <person name="Rosenzweig C.N."/>
            <person name="Scholz M.B."/>
            <person name="Teshima H."/>
            <person name="Xu Y."/>
        </authorList>
    </citation>
    <scope>NUCLEOTIDE SEQUENCE [LARGE SCALE GENOMIC DNA]</scope>
    <source>
        <strain evidence="1 2">8244</strain>
    </source>
</reference>
<evidence type="ECO:0000313" key="2">
    <source>
        <dbReference type="Proteomes" id="UP000029278"/>
    </source>
</evidence>
<evidence type="ECO:0000313" key="1">
    <source>
        <dbReference type="EMBL" id="KFN10476.1"/>
    </source>
</evidence>
<dbReference type="Proteomes" id="UP000029278">
    <property type="component" value="Unassembled WGS sequence"/>
</dbReference>
<evidence type="ECO:0008006" key="3">
    <source>
        <dbReference type="Google" id="ProtNLM"/>
    </source>
</evidence>
<protein>
    <recommendedName>
        <fullName evidence="3">DUF4269 domain-containing protein</fullName>
    </recommendedName>
</protein>
<dbReference type="HOGENOM" id="CLU_110690_0_0_9"/>
<organism evidence="1 2">
    <name type="scientific">Paenibacillus macerans</name>
    <name type="common">Bacillus macerans</name>
    <dbReference type="NCBI Taxonomy" id="44252"/>
    <lineage>
        <taxon>Bacteria</taxon>
        <taxon>Bacillati</taxon>
        <taxon>Bacillota</taxon>
        <taxon>Bacilli</taxon>
        <taxon>Bacillales</taxon>
        <taxon>Paenibacillaceae</taxon>
        <taxon>Paenibacillus</taxon>
    </lineage>
</organism>
<comment type="caution">
    <text evidence="1">The sequence shown here is derived from an EMBL/GenBank/DDBJ whole genome shotgun (WGS) entry which is preliminary data.</text>
</comment>
<proteinExistence type="predicted"/>
<dbReference type="GeneID" id="77011804"/>
<keyword evidence="2" id="KW-1185">Reference proteome</keyword>
<dbReference type="STRING" id="44252.DJ90_1062"/>
<accession>A0A091A2E8</accession>
<dbReference type="OrthoDB" id="6402248at2"/>
<dbReference type="AlphaFoldDB" id="A0A091A2E8"/>
<dbReference type="InterPro" id="IPR025365">
    <property type="entry name" value="DUF4269"/>
</dbReference>
<sequence>MRDFSTIAYLLEGNPRQREAYKIMTDLKIMDLLAPFHPVLAGTIPLGIDLPASDLDIICEVYDHGKFQRDVQLMFGRYEDFRCKSKTVNGMMRTVANFAAGGFPFEIFGQSVPVTGQNAYKHMVVEHRILEMAGPAGPREIRKRRWQGMKTEPAFADWLGLPGDPYAALLELYDWEDRRLAEFVSRGGMHDQ</sequence>